<keyword evidence="3" id="KW-1185">Reference proteome</keyword>
<feature type="domain" description="Hemerythrin-like" evidence="1">
    <location>
        <begin position="25"/>
        <end position="155"/>
    </location>
</feature>
<dbReference type="PANTHER" id="PTHR39966:SF3">
    <property type="entry name" value="DUF438 DOMAIN-CONTAINING PROTEIN"/>
    <property type="match status" value="1"/>
</dbReference>
<sequence length="237" mass="26520">MTKRLPSTGADDRVVDETGCDTSDILLVHRIFRWGFREMPALVRAVPAGDLERAEIVAAAVELIDKALHIHHEGEDRFIWDRLERREPGCSLHVDVMKAQHAQVAELLDVADGLVAEWRTGADPVTGERLATALESVGTTLGVHLGREEADIVPIVSRVFTQAEWDEIGEHARGEFPKETMPVQMGLMIDAVPAGERDEWLHENLPLPVRALWSLVMRRKYTAWQRSLFPEGMPALA</sequence>
<evidence type="ECO:0000259" key="1">
    <source>
        <dbReference type="Pfam" id="PF01814"/>
    </source>
</evidence>
<dbReference type="InterPro" id="IPR012312">
    <property type="entry name" value="Hemerythrin-like"/>
</dbReference>
<dbReference type="RefSeq" id="WP_157424126.1">
    <property type="nucleotide sequence ID" value="NZ_BAAANI010000001.1"/>
</dbReference>
<dbReference type="CDD" id="cd12108">
    <property type="entry name" value="Hr-like"/>
    <property type="match status" value="1"/>
</dbReference>
<dbReference type="EMBL" id="JBHMBL010000001">
    <property type="protein sequence ID" value="MFB9642404.1"/>
    <property type="molecule type" value="Genomic_DNA"/>
</dbReference>
<comment type="caution">
    <text evidence="2">The sequence shown here is derived from an EMBL/GenBank/DDBJ whole genome shotgun (WGS) entry which is preliminary data.</text>
</comment>
<dbReference type="Gene3D" id="1.20.120.520">
    <property type="entry name" value="nmb1532 protein domain like"/>
    <property type="match status" value="1"/>
</dbReference>
<evidence type="ECO:0000313" key="3">
    <source>
        <dbReference type="Proteomes" id="UP001589667"/>
    </source>
</evidence>
<dbReference type="Pfam" id="PF01814">
    <property type="entry name" value="Hemerythrin"/>
    <property type="match status" value="1"/>
</dbReference>
<accession>A0ABV5SPY9</accession>
<protein>
    <submittedName>
        <fullName evidence="2">Hemerythrin domain-containing protein</fullName>
    </submittedName>
</protein>
<proteinExistence type="predicted"/>
<name>A0ABV5SPY9_9MICO</name>
<evidence type="ECO:0000313" key="2">
    <source>
        <dbReference type="EMBL" id="MFB9642404.1"/>
    </source>
</evidence>
<reference evidence="2 3" key="1">
    <citation type="submission" date="2024-09" db="EMBL/GenBank/DDBJ databases">
        <authorList>
            <person name="Sun Q."/>
            <person name="Mori K."/>
        </authorList>
    </citation>
    <scope>NUCLEOTIDE SEQUENCE [LARGE SCALE GENOMIC DNA]</scope>
    <source>
        <strain evidence="2 3">JCM 14321</strain>
    </source>
</reference>
<gene>
    <name evidence="2" type="ORF">ACFFQV_08920</name>
</gene>
<dbReference type="PANTHER" id="PTHR39966">
    <property type="entry name" value="BLL2471 PROTEIN-RELATED"/>
    <property type="match status" value="1"/>
</dbReference>
<organism evidence="2 3">
    <name type="scientific">Agromyces lapidis</name>
    <dbReference type="NCBI Taxonomy" id="279574"/>
    <lineage>
        <taxon>Bacteria</taxon>
        <taxon>Bacillati</taxon>
        <taxon>Actinomycetota</taxon>
        <taxon>Actinomycetes</taxon>
        <taxon>Micrococcales</taxon>
        <taxon>Microbacteriaceae</taxon>
        <taxon>Agromyces</taxon>
    </lineage>
</organism>
<dbReference type="Proteomes" id="UP001589667">
    <property type="component" value="Unassembled WGS sequence"/>
</dbReference>